<gene>
    <name evidence="2" type="ORF">LAZ67_8001457</name>
</gene>
<dbReference type="PROSITE" id="PS50994">
    <property type="entry name" value="INTEGRASE"/>
    <property type="match status" value="1"/>
</dbReference>
<proteinExistence type="predicted"/>
<dbReference type="Gene3D" id="3.30.420.10">
    <property type="entry name" value="Ribonuclease H-like superfamily/Ribonuclease H"/>
    <property type="match status" value="1"/>
</dbReference>
<accession>A0ABY6KS70</accession>
<dbReference type="PANTHER" id="PTHR37984">
    <property type="entry name" value="PROTEIN CBG26694"/>
    <property type="match status" value="1"/>
</dbReference>
<organism evidence="2 3">
    <name type="scientific">Cordylochernes scorpioides</name>
    <dbReference type="NCBI Taxonomy" id="51811"/>
    <lineage>
        <taxon>Eukaryota</taxon>
        <taxon>Metazoa</taxon>
        <taxon>Ecdysozoa</taxon>
        <taxon>Arthropoda</taxon>
        <taxon>Chelicerata</taxon>
        <taxon>Arachnida</taxon>
        <taxon>Pseudoscorpiones</taxon>
        <taxon>Cheliferoidea</taxon>
        <taxon>Chernetidae</taxon>
        <taxon>Cordylochernes</taxon>
    </lineage>
</organism>
<dbReference type="InterPro" id="IPR036691">
    <property type="entry name" value="Endo/exonu/phosph_ase_sf"/>
</dbReference>
<dbReference type="EMBL" id="CP092870">
    <property type="protein sequence ID" value="UYV71026.1"/>
    <property type="molecule type" value="Genomic_DNA"/>
</dbReference>
<evidence type="ECO:0000259" key="1">
    <source>
        <dbReference type="PROSITE" id="PS50994"/>
    </source>
</evidence>
<dbReference type="PANTHER" id="PTHR37984:SF13">
    <property type="entry name" value="RIBONUCLEASE H"/>
    <property type="match status" value="1"/>
</dbReference>
<dbReference type="InterPro" id="IPR050951">
    <property type="entry name" value="Retrovirus_Pol_polyprotein"/>
</dbReference>
<evidence type="ECO:0000313" key="2">
    <source>
        <dbReference type="EMBL" id="UYV71026.1"/>
    </source>
</evidence>
<sequence length="323" mass="37341">MDSLMAQGMFSDEYRFWFSNGSHRATKIIIEIWVCDFGLEHQDGRGRRSTYKNEYLKSHIESNKTQTVCEETKLNQNLRFNIKDYTTLRKDRPGKFGGGLAVLIKTLEIKFKEIAYNQSKPRESTTEAQAIEIYLTDETISIINVYHHDNTSINTCLLETLSEASSDIAIILGDFNAERPTWGSPVQDNKDNGNEFVSGEFEQFTKMNGIRNTKTSPYNPITNGLAERYVREYKNLLRKNNGKDDLETNLQRFLFAHRAFPQTVIKEFPCGTANEEKFKIKILEFNTKMGNPREVFHGAVRRQEQFTTGCEVYFRNYATGPKR</sequence>
<dbReference type="InterPro" id="IPR005135">
    <property type="entry name" value="Endo/exonuclease/phosphatase"/>
</dbReference>
<dbReference type="SUPFAM" id="SSF53098">
    <property type="entry name" value="Ribonuclease H-like"/>
    <property type="match status" value="1"/>
</dbReference>
<reference evidence="2 3" key="1">
    <citation type="submission" date="2022-01" db="EMBL/GenBank/DDBJ databases">
        <title>A chromosomal length assembly of Cordylochernes scorpioides.</title>
        <authorList>
            <person name="Zeh D."/>
            <person name="Zeh J."/>
        </authorList>
    </citation>
    <scope>NUCLEOTIDE SEQUENCE [LARGE SCALE GENOMIC DNA]</scope>
    <source>
        <strain evidence="2">IN4F17</strain>
        <tissue evidence="2">Whole Body</tissue>
    </source>
</reference>
<dbReference type="Pfam" id="PF14529">
    <property type="entry name" value="Exo_endo_phos_2"/>
    <property type="match status" value="1"/>
</dbReference>
<name>A0ABY6KS70_9ARAC</name>
<dbReference type="Proteomes" id="UP001235939">
    <property type="component" value="Chromosome 08"/>
</dbReference>
<dbReference type="InterPro" id="IPR012337">
    <property type="entry name" value="RNaseH-like_sf"/>
</dbReference>
<dbReference type="InterPro" id="IPR036397">
    <property type="entry name" value="RNaseH_sf"/>
</dbReference>
<dbReference type="SUPFAM" id="SSF56219">
    <property type="entry name" value="DNase I-like"/>
    <property type="match status" value="1"/>
</dbReference>
<dbReference type="InterPro" id="IPR001584">
    <property type="entry name" value="Integrase_cat-core"/>
</dbReference>
<keyword evidence="3" id="KW-1185">Reference proteome</keyword>
<feature type="domain" description="Integrase catalytic" evidence="1">
    <location>
        <begin position="117"/>
        <end position="300"/>
    </location>
</feature>
<evidence type="ECO:0000313" key="3">
    <source>
        <dbReference type="Proteomes" id="UP001235939"/>
    </source>
</evidence>
<protein>
    <submittedName>
        <fullName evidence="2">K02A2.6-like</fullName>
    </submittedName>
</protein>